<comment type="caution">
    <text evidence="7">The sequence shown here is derived from an EMBL/GenBank/DDBJ whole genome shotgun (WGS) entry which is preliminary data.</text>
</comment>
<feature type="transmembrane region" description="Helical" evidence="5">
    <location>
        <begin position="125"/>
        <end position="146"/>
    </location>
</feature>
<evidence type="ECO:0000256" key="3">
    <source>
        <dbReference type="ARBA" id="ARBA00022989"/>
    </source>
</evidence>
<dbReference type="AlphaFoldDB" id="A0A0F5Q9W9"/>
<feature type="transmembrane region" description="Helical" evidence="5">
    <location>
        <begin position="47"/>
        <end position="66"/>
    </location>
</feature>
<dbReference type="InterPro" id="IPR049453">
    <property type="entry name" value="Memb_transporter_dom"/>
</dbReference>
<feature type="transmembrane region" description="Helical" evidence="5">
    <location>
        <begin position="166"/>
        <end position="192"/>
    </location>
</feature>
<dbReference type="PATRIC" id="fig|1293439.3.peg.1320"/>
<keyword evidence="3 5" id="KW-1133">Transmembrane helix</keyword>
<feature type="transmembrane region" description="Helical" evidence="5">
    <location>
        <begin position="288"/>
        <end position="306"/>
    </location>
</feature>
<comment type="subcellular location">
    <subcellularLocation>
        <location evidence="1">Membrane</location>
        <topology evidence="1">Multi-pass membrane protein</topology>
    </subcellularLocation>
</comment>
<feature type="transmembrane region" description="Helical" evidence="5">
    <location>
        <begin position="73"/>
        <end position="90"/>
    </location>
</feature>
<dbReference type="Pfam" id="PF13515">
    <property type="entry name" value="FUSC_2"/>
    <property type="match status" value="1"/>
</dbReference>
<keyword evidence="4 5" id="KW-0472">Membrane</keyword>
<name>A0A0F5Q9W9_9HYPH</name>
<feature type="transmembrane region" description="Helical" evidence="5">
    <location>
        <begin position="96"/>
        <end position="113"/>
    </location>
</feature>
<accession>A0A0F5Q9W9</accession>
<evidence type="ECO:0000256" key="1">
    <source>
        <dbReference type="ARBA" id="ARBA00004141"/>
    </source>
</evidence>
<evidence type="ECO:0000256" key="2">
    <source>
        <dbReference type="ARBA" id="ARBA00022692"/>
    </source>
</evidence>
<dbReference type="STRING" id="1293439.WH87_08710"/>
<evidence type="ECO:0000313" key="8">
    <source>
        <dbReference type="Proteomes" id="UP000033411"/>
    </source>
</evidence>
<feature type="domain" description="Integral membrane bound transporter" evidence="6">
    <location>
        <begin position="178"/>
        <end position="302"/>
    </location>
</feature>
<protein>
    <recommendedName>
        <fullName evidence="6">Integral membrane bound transporter domain-containing protein</fullName>
    </recommendedName>
</protein>
<keyword evidence="2 5" id="KW-0812">Transmembrane</keyword>
<evidence type="ECO:0000256" key="5">
    <source>
        <dbReference type="SAM" id="Phobius"/>
    </source>
</evidence>
<evidence type="ECO:0000259" key="6">
    <source>
        <dbReference type="Pfam" id="PF13515"/>
    </source>
</evidence>
<evidence type="ECO:0000313" key="7">
    <source>
        <dbReference type="EMBL" id="KKC37777.1"/>
    </source>
</evidence>
<keyword evidence="8" id="KW-1185">Reference proteome</keyword>
<dbReference type="EMBL" id="LANJ01000016">
    <property type="protein sequence ID" value="KKC37777.1"/>
    <property type="molecule type" value="Genomic_DNA"/>
</dbReference>
<feature type="transmembrane region" description="Helical" evidence="5">
    <location>
        <begin position="261"/>
        <end position="282"/>
    </location>
</feature>
<proteinExistence type="predicted"/>
<feature type="transmembrane region" description="Helical" evidence="5">
    <location>
        <begin position="237"/>
        <end position="254"/>
    </location>
</feature>
<organism evidence="7 8">
    <name type="scientific">Devosia epidermidihirudinis</name>
    <dbReference type="NCBI Taxonomy" id="1293439"/>
    <lineage>
        <taxon>Bacteria</taxon>
        <taxon>Pseudomonadati</taxon>
        <taxon>Pseudomonadota</taxon>
        <taxon>Alphaproteobacteria</taxon>
        <taxon>Hyphomicrobiales</taxon>
        <taxon>Devosiaceae</taxon>
        <taxon>Devosia</taxon>
    </lineage>
</organism>
<dbReference type="GO" id="GO:0016020">
    <property type="term" value="C:membrane"/>
    <property type="evidence" value="ECO:0007669"/>
    <property type="project" value="UniProtKB-SubCell"/>
</dbReference>
<dbReference type="Proteomes" id="UP000033411">
    <property type="component" value="Unassembled WGS sequence"/>
</dbReference>
<sequence>MLACLPGFALCLVLSSIFLGRGDAIIASSAAFTVSLGANYTLGGYRWGAMMATIGATTLAAFIGTLAGQEYPLLVMLAALGSAMAAYFGLTRNDAAWWLSVQMVIALLVAGSFHNGVDAALHRALFVALGGVLQLGCVIMVNRLLWREAAIVPVNREVQSRHAIVTYLGQAAVCVAAAMIVANAVGLPHGYWAPMSALLILKPGRVQTQARGLARFAGTVAGSIAASTFALLVQNSAPLLIAGAILMAGAAFGLRKAHYIAFTFAITATIVQLLVLVQGGAIEEALDRVVATLIGGSITLLITRVYPLRLS</sequence>
<reference evidence="7 8" key="1">
    <citation type="submission" date="2015-03" db="EMBL/GenBank/DDBJ databases">
        <authorList>
            <person name="Lepp D."/>
            <person name="Hassan Y.I."/>
            <person name="Li X.-Z."/>
            <person name="Zhou T."/>
        </authorList>
    </citation>
    <scope>NUCLEOTIDE SEQUENCE [LARGE SCALE GENOMIC DNA]</scope>
    <source>
        <strain evidence="7 8">E84</strain>
    </source>
</reference>
<gene>
    <name evidence="7" type="ORF">WH87_08710</name>
</gene>
<evidence type="ECO:0000256" key="4">
    <source>
        <dbReference type="ARBA" id="ARBA00023136"/>
    </source>
</evidence>